<dbReference type="UniPathway" id="UPA00196"/>
<dbReference type="GO" id="GO:0005789">
    <property type="term" value="C:endoplasmic reticulum membrane"/>
    <property type="evidence" value="ECO:0007669"/>
    <property type="project" value="UniProtKB-SubCell"/>
</dbReference>
<keyword evidence="6 10" id="KW-0256">Endoplasmic reticulum</keyword>
<protein>
    <recommendedName>
        <fullName evidence="10">Phosphatidylinositol-glycan biosynthesis class X protein</fullName>
    </recommendedName>
</protein>
<keyword evidence="5 10" id="KW-0812">Transmembrane</keyword>
<keyword evidence="4 10" id="KW-0337">GPI-anchor biosynthesis</keyword>
<feature type="signal peptide" evidence="10">
    <location>
        <begin position="1"/>
        <end position="19"/>
    </location>
</feature>
<evidence type="ECO:0000256" key="2">
    <source>
        <dbReference type="ARBA" id="ARBA00004687"/>
    </source>
</evidence>
<sequence length="281" mass="30809">MKPPTLGLLCLLLIDIATGCKFIDDIREQIVDYELRNNGFHKDYVAKVRISSMERFIDCRLAVKVPIPRGAYVDTVNLQSSLEKHCFTDAVFDVEQPEFAATSKAQPVYFHADRIARKQFIIDDILNFPVHLRYHASTDVAPFHAKVSFAKPEVFITCGNNETTIFGDANCRRYVHKIPCACSNGSPPTTTPSKKAGSHAPLCEYLRLNVQPPAKVSLNSGAQGGGSPQVKPGSKDVVALVPLGDARHRSLVVWGTVAFNIGLVVVTLVYLGVNVEETKTG</sequence>
<proteinExistence type="inferred from homology"/>
<dbReference type="Proteomes" id="UP000492821">
    <property type="component" value="Unassembled WGS sequence"/>
</dbReference>
<keyword evidence="8 10" id="KW-0472">Membrane</keyword>
<reference evidence="12" key="2">
    <citation type="submission" date="2020-10" db="UniProtKB">
        <authorList>
            <consortium name="WormBaseParasite"/>
        </authorList>
    </citation>
    <scope>IDENTIFICATION</scope>
</reference>
<evidence type="ECO:0000256" key="8">
    <source>
        <dbReference type="ARBA" id="ARBA00023136"/>
    </source>
</evidence>
<evidence type="ECO:0000256" key="9">
    <source>
        <dbReference type="ARBA" id="ARBA00023180"/>
    </source>
</evidence>
<evidence type="ECO:0000313" key="11">
    <source>
        <dbReference type="Proteomes" id="UP000492821"/>
    </source>
</evidence>
<dbReference type="InterPro" id="IPR013233">
    <property type="entry name" value="PIG-X/PBN1"/>
</dbReference>
<dbReference type="Pfam" id="PF08320">
    <property type="entry name" value="PIG-X"/>
    <property type="match status" value="1"/>
</dbReference>
<keyword evidence="11" id="KW-1185">Reference proteome</keyword>
<evidence type="ECO:0000256" key="10">
    <source>
        <dbReference type="RuleBase" id="RU366056"/>
    </source>
</evidence>
<evidence type="ECO:0000256" key="4">
    <source>
        <dbReference type="ARBA" id="ARBA00022502"/>
    </source>
</evidence>
<dbReference type="InterPro" id="IPR040039">
    <property type="entry name" value="PIGX"/>
</dbReference>
<evidence type="ECO:0000256" key="6">
    <source>
        <dbReference type="ARBA" id="ARBA00022824"/>
    </source>
</evidence>
<keyword evidence="10" id="KW-0732">Signal</keyword>
<evidence type="ECO:0000256" key="1">
    <source>
        <dbReference type="ARBA" id="ARBA00004389"/>
    </source>
</evidence>
<evidence type="ECO:0000256" key="7">
    <source>
        <dbReference type="ARBA" id="ARBA00022989"/>
    </source>
</evidence>
<evidence type="ECO:0000313" key="12">
    <source>
        <dbReference type="WBParaSite" id="Pan_g19352.t1"/>
    </source>
</evidence>
<comment type="pathway">
    <text evidence="2 10">Glycolipid biosynthesis; glycosylphosphatidylinositol-anchor biosynthesis.</text>
</comment>
<keyword evidence="7 10" id="KW-1133">Transmembrane helix</keyword>
<comment type="similarity">
    <text evidence="3 10">Belongs to the PIGX family.</text>
</comment>
<comment type="function">
    <text evidence="10">Stabilizing subunit of the glycosylphosphatidylinositol-mannosyltransferase I complex which catalyzes the transfer of the first mannose, via an alpha-1,4 bond from a dolichol-phosphate-mannose (Dol-P-Man) to the glucosaminyl acyl phosphatidylinositol (GlcN-(acyl)PI) intermediate to generate alpha-D-Man-(1-&gt;4)-alpha-D-GlcN-(1-&gt;6)-(1-radyl,2-acyl-sn-glycero-3-phospho)-2-acyl-inositol and participates in the sixth step of the glycosylphosphatidylinositol-anchor biosynthesis. Probably acts by stabilizing the mannosyltransferase PIGM.</text>
</comment>
<dbReference type="PANTHER" id="PTHR28650:SF1">
    <property type="entry name" value="PHOSPHATIDYLINOSITOL-GLYCAN BIOSYNTHESIS CLASS X PROTEIN"/>
    <property type="match status" value="1"/>
</dbReference>
<evidence type="ECO:0000256" key="5">
    <source>
        <dbReference type="ARBA" id="ARBA00022692"/>
    </source>
</evidence>
<feature type="chain" id="PRO_5029037453" description="Phosphatidylinositol-glycan biosynthesis class X protein" evidence="10">
    <location>
        <begin position="20"/>
        <end position="281"/>
    </location>
</feature>
<reference evidence="11" key="1">
    <citation type="journal article" date="2013" name="Genetics">
        <title>The draft genome and transcriptome of Panagrellus redivivus are shaped by the harsh demands of a free-living lifestyle.</title>
        <authorList>
            <person name="Srinivasan J."/>
            <person name="Dillman A.R."/>
            <person name="Macchietto M.G."/>
            <person name="Heikkinen L."/>
            <person name="Lakso M."/>
            <person name="Fracchia K.M."/>
            <person name="Antoshechkin I."/>
            <person name="Mortazavi A."/>
            <person name="Wong G."/>
            <person name="Sternberg P.W."/>
        </authorList>
    </citation>
    <scope>NUCLEOTIDE SEQUENCE [LARGE SCALE GENOMIC DNA]</scope>
    <source>
        <strain evidence="11">MT8872</strain>
    </source>
</reference>
<accession>A0A7E4ZVA8</accession>
<dbReference type="WBParaSite" id="Pan_g19352.t1">
    <property type="protein sequence ID" value="Pan_g19352.t1"/>
    <property type="gene ID" value="Pan_g19352"/>
</dbReference>
<name>A0A7E4ZVA8_PANRE</name>
<evidence type="ECO:0000256" key="3">
    <source>
        <dbReference type="ARBA" id="ARBA00010345"/>
    </source>
</evidence>
<dbReference type="GO" id="GO:0006506">
    <property type="term" value="P:GPI anchor biosynthetic process"/>
    <property type="evidence" value="ECO:0007669"/>
    <property type="project" value="UniProtKB-UniPathway"/>
</dbReference>
<organism evidence="11 12">
    <name type="scientific">Panagrellus redivivus</name>
    <name type="common">Microworm</name>
    <dbReference type="NCBI Taxonomy" id="6233"/>
    <lineage>
        <taxon>Eukaryota</taxon>
        <taxon>Metazoa</taxon>
        <taxon>Ecdysozoa</taxon>
        <taxon>Nematoda</taxon>
        <taxon>Chromadorea</taxon>
        <taxon>Rhabditida</taxon>
        <taxon>Tylenchina</taxon>
        <taxon>Panagrolaimomorpha</taxon>
        <taxon>Panagrolaimoidea</taxon>
        <taxon>Panagrolaimidae</taxon>
        <taxon>Panagrellus</taxon>
    </lineage>
</organism>
<dbReference type="PANTHER" id="PTHR28650">
    <property type="entry name" value="PHOSPHATIDYLINOSITOL-GLYCAN BIOSYNTHESIS CLASS X PROTEIN"/>
    <property type="match status" value="1"/>
</dbReference>
<comment type="subcellular location">
    <subcellularLocation>
        <location evidence="1 10">Endoplasmic reticulum membrane</location>
        <topology evidence="1 10">Single-pass membrane protein</topology>
    </subcellularLocation>
</comment>
<feature type="transmembrane region" description="Helical" evidence="10">
    <location>
        <begin position="251"/>
        <end position="273"/>
    </location>
</feature>
<dbReference type="AlphaFoldDB" id="A0A7E4ZVA8"/>
<keyword evidence="9" id="KW-0325">Glycoprotein</keyword>